<dbReference type="AlphaFoldDB" id="A0A4Y7QJZ0"/>
<dbReference type="CDD" id="cd22191">
    <property type="entry name" value="DPBB_RlpA_EXP_N-like"/>
    <property type="match status" value="1"/>
</dbReference>
<feature type="region of interest" description="Disordered" evidence="2">
    <location>
        <begin position="146"/>
        <end position="242"/>
    </location>
</feature>
<gene>
    <name evidence="4" type="ORF">BD410DRAFT_782654</name>
</gene>
<dbReference type="EMBL" id="ML170159">
    <property type="protein sequence ID" value="TDL27548.1"/>
    <property type="molecule type" value="Genomic_DNA"/>
</dbReference>
<dbReference type="OrthoDB" id="623670at2759"/>
<accession>A0A4Y7QJZ0</accession>
<evidence type="ECO:0000256" key="1">
    <source>
        <dbReference type="ARBA" id="ARBA00022729"/>
    </source>
</evidence>
<dbReference type="Gene3D" id="2.40.40.10">
    <property type="entry name" value="RlpA-like domain"/>
    <property type="match status" value="1"/>
</dbReference>
<feature type="compositionally biased region" description="Low complexity" evidence="2">
    <location>
        <begin position="195"/>
        <end position="230"/>
    </location>
</feature>
<dbReference type="Proteomes" id="UP000294933">
    <property type="component" value="Unassembled WGS sequence"/>
</dbReference>
<proteinExistence type="predicted"/>
<evidence type="ECO:0008006" key="6">
    <source>
        <dbReference type="Google" id="ProtNLM"/>
    </source>
</evidence>
<keyword evidence="1 3" id="KW-0732">Signal</keyword>
<organism evidence="4 5">
    <name type="scientific">Rickenella mellea</name>
    <dbReference type="NCBI Taxonomy" id="50990"/>
    <lineage>
        <taxon>Eukaryota</taxon>
        <taxon>Fungi</taxon>
        <taxon>Dikarya</taxon>
        <taxon>Basidiomycota</taxon>
        <taxon>Agaricomycotina</taxon>
        <taxon>Agaricomycetes</taxon>
        <taxon>Hymenochaetales</taxon>
        <taxon>Rickenellaceae</taxon>
        <taxon>Rickenella</taxon>
    </lineage>
</organism>
<dbReference type="VEuPathDB" id="FungiDB:BD410DRAFT_782654"/>
<feature type="compositionally biased region" description="Polar residues" evidence="2">
    <location>
        <begin position="231"/>
        <end position="242"/>
    </location>
</feature>
<dbReference type="InterPro" id="IPR036908">
    <property type="entry name" value="RlpA-like_sf"/>
</dbReference>
<dbReference type="PANTHER" id="PTHR31836">
    <property type="match status" value="1"/>
</dbReference>
<dbReference type="STRING" id="50990.A0A4Y7QJZ0"/>
<evidence type="ECO:0000313" key="4">
    <source>
        <dbReference type="EMBL" id="TDL27548.1"/>
    </source>
</evidence>
<name>A0A4Y7QJZ0_9AGAM</name>
<reference evidence="4 5" key="1">
    <citation type="submission" date="2018-06" db="EMBL/GenBank/DDBJ databases">
        <title>A transcriptomic atlas of mushroom development highlights an independent origin of complex multicellularity.</title>
        <authorList>
            <consortium name="DOE Joint Genome Institute"/>
            <person name="Krizsan K."/>
            <person name="Almasi E."/>
            <person name="Merenyi Z."/>
            <person name="Sahu N."/>
            <person name="Viragh M."/>
            <person name="Koszo T."/>
            <person name="Mondo S."/>
            <person name="Kiss B."/>
            <person name="Balint B."/>
            <person name="Kues U."/>
            <person name="Barry K."/>
            <person name="Hegedus J.C."/>
            <person name="Henrissat B."/>
            <person name="Johnson J."/>
            <person name="Lipzen A."/>
            <person name="Ohm R."/>
            <person name="Nagy I."/>
            <person name="Pangilinan J."/>
            <person name="Yan J."/>
            <person name="Xiong Y."/>
            <person name="Grigoriev I.V."/>
            <person name="Hibbett D.S."/>
            <person name="Nagy L.G."/>
        </authorList>
    </citation>
    <scope>NUCLEOTIDE SEQUENCE [LARGE SCALE GENOMIC DNA]</scope>
    <source>
        <strain evidence="4 5">SZMC22713</strain>
    </source>
</reference>
<sequence length="271" mass="28569">MARWATQSLFLFFTSSLFWSLTSASHARDGQLVRRHHARAASEPAAASSNFTLDRRGGGDRFTYYQTGMGACGQYNNPGDFIVALNIEQWDGGSHCFKMITINCNGKSTQAQIMDECPGCPYGGLDMSQGLFSFFADTSEGVIYGDWSYGSGAPPPPPPPAPKPKPPPPPPPAPKHTEAPPPPKPSTTWTPPPHTSTKSKLVATTSWTKTHSTTSTTSSATPASTDIAATESGSPAISQNDAPGQQIMNLANTAVIDLAAMIGAGARASQN</sequence>
<feature type="chain" id="PRO_5021267854" description="RlpA-like protein double-psi beta-barrel domain-containing protein" evidence="3">
    <location>
        <begin position="25"/>
        <end position="271"/>
    </location>
</feature>
<feature type="signal peptide" evidence="3">
    <location>
        <begin position="1"/>
        <end position="24"/>
    </location>
</feature>
<evidence type="ECO:0000256" key="3">
    <source>
        <dbReference type="SAM" id="SignalP"/>
    </source>
</evidence>
<dbReference type="PANTHER" id="PTHR31836:SF28">
    <property type="entry name" value="SRCR DOMAIN-CONTAINING PROTEIN-RELATED"/>
    <property type="match status" value="1"/>
</dbReference>
<protein>
    <recommendedName>
        <fullName evidence="6">RlpA-like protein double-psi beta-barrel domain-containing protein</fullName>
    </recommendedName>
</protein>
<dbReference type="InterPro" id="IPR051477">
    <property type="entry name" value="Expansin_CellWall"/>
</dbReference>
<dbReference type="SUPFAM" id="SSF50685">
    <property type="entry name" value="Barwin-like endoglucanases"/>
    <property type="match status" value="1"/>
</dbReference>
<evidence type="ECO:0000313" key="5">
    <source>
        <dbReference type="Proteomes" id="UP000294933"/>
    </source>
</evidence>
<keyword evidence="5" id="KW-1185">Reference proteome</keyword>
<feature type="compositionally biased region" description="Pro residues" evidence="2">
    <location>
        <begin position="153"/>
        <end position="194"/>
    </location>
</feature>
<evidence type="ECO:0000256" key="2">
    <source>
        <dbReference type="SAM" id="MobiDB-lite"/>
    </source>
</evidence>